<proteinExistence type="predicted"/>
<dbReference type="HOGENOM" id="CLU_2035461_0_0_14"/>
<organism evidence="1 2">
    <name type="scientific">Mycoplasma haematolamae (strain Purdue)</name>
    <dbReference type="NCBI Taxonomy" id="1212765"/>
    <lineage>
        <taxon>Bacteria</taxon>
        <taxon>Bacillati</taxon>
        <taxon>Mycoplasmatota</taxon>
        <taxon>Mollicutes</taxon>
        <taxon>Mycoplasmataceae</taxon>
        <taxon>Mycoplasma</taxon>
    </lineage>
</organism>
<dbReference type="PATRIC" id="fig|1212765.3.peg.523"/>
<dbReference type="Proteomes" id="UP000006502">
    <property type="component" value="Chromosome"/>
</dbReference>
<reference evidence="2" key="2">
    <citation type="submission" date="2012-07" db="EMBL/GenBank/DDBJ databases">
        <title>Complete genome sequence of 'Candidatus Mycoplasma haemolamae'.</title>
        <authorList>
            <person name="Guimaraes A.M.S."/>
            <person name="Toth B."/>
            <person name="Santos A.P."/>
            <person name="Nascimento N.C."/>
            <person name="Sojka J.E."/>
            <person name="Messick J.B."/>
        </authorList>
    </citation>
    <scope>NUCLEOTIDE SEQUENCE [LARGE SCALE GENOMIC DNA]</scope>
    <source>
        <strain evidence="2">Purdue</strain>
    </source>
</reference>
<dbReference type="AlphaFoldDB" id="I7BJK4"/>
<reference evidence="1 2" key="1">
    <citation type="journal article" date="2012" name="J. Bacteriol.">
        <title>Genome Sequence of "Candidatus Mycoplasma haemolamae" Strain Purdue, a Red Blood Cell Pathogen of Alpacas (Vicugna pacos) and Llamas (Lama glama).</title>
        <authorList>
            <person name="Guimaraes A.M."/>
            <person name="Toth B."/>
            <person name="Santos A.P."/>
            <person name="do Nascimento N.C."/>
            <person name="Kritchevsky J.E."/>
            <person name="Messick J.B."/>
        </authorList>
    </citation>
    <scope>NUCLEOTIDE SEQUENCE [LARGE SCALE GENOMIC DNA]</scope>
    <source>
        <strain evidence="1 2">Purdue</strain>
    </source>
</reference>
<evidence type="ECO:0000313" key="1">
    <source>
        <dbReference type="EMBL" id="AFO52043.1"/>
    </source>
</evidence>
<keyword evidence="2" id="KW-1185">Reference proteome</keyword>
<sequence>MFFLASRKIVIGLLGGGAVAGVGTMMPWGSSSSSQYPTQYEKKVNEEQGPLVQLSEEESLKQGRVLVEEMQKVLEGTYHDEVEVELTDVVDEHGRITDRKVFFKGPAARKVTYVSSVIPIF</sequence>
<name>I7BJK4_MYCHA</name>
<accession>I7BJK4</accession>
<gene>
    <name evidence="1" type="ordered locus">MHLP_02315</name>
</gene>
<dbReference type="KEGG" id="mhl:MHLP_02315"/>
<evidence type="ECO:0000313" key="2">
    <source>
        <dbReference type="Proteomes" id="UP000006502"/>
    </source>
</evidence>
<dbReference type="EMBL" id="CP003731">
    <property type="protein sequence ID" value="AFO52043.1"/>
    <property type="molecule type" value="Genomic_DNA"/>
</dbReference>
<protein>
    <submittedName>
        <fullName evidence="1">Uncharacterized protein</fullName>
    </submittedName>
</protein>